<dbReference type="EMBL" id="BPLR01010699">
    <property type="protein sequence ID" value="GIY41163.1"/>
    <property type="molecule type" value="Genomic_DNA"/>
</dbReference>
<evidence type="ECO:0000313" key="1">
    <source>
        <dbReference type="EMBL" id="GIY41163.1"/>
    </source>
</evidence>
<name>A0AAV4TB38_CAEEX</name>
<dbReference type="Proteomes" id="UP001054945">
    <property type="component" value="Unassembled WGS sequence"/>
</dbReference>
<protein>
    <submittedName>
        <fullName evidence="1">Uncharacterized protein</fullName>
    </submittedName>
</protein>
<proteinExistence type="predicted"/>
<sequence length="73" mass="8220">MEFWCRVYFGPQNTTCNKTGRNFVTGGFSVSPAYTTTLIILLQSPSMNRHRVLVVDITALSKMQTDMPALFQS</sequence>
<evidence type="ECO:0000313" key="2">
    <source>
        <dbReference type="Proteomes" id="UP001054945"/>
    </source>
</evidence>
<dbReference type="AlphaFoldDB" id="A0AAV4TB38"/>
<reference evidence="1 2" key="1">
    <citation type="submission" date="2021-06" db="EMBL/GenBank/DDBJ databases">
        <title>Caerostris extrusa draft genome.</title>
        <authorList>
            <person name="Kono N."/>
            <person name="Arakawa K."/>
        </authorList>
    </citation>
    <scope>NUCLEOTIDE SEQUENCE [LARGE SCALE GENOMIC DNA]</scope>
</reference>
<accession>A0AAV4TB38</accession>
<organism evidence="1 2">
    <name type="scientific">Caerostris extrusa</name>
    <name type="common">Bark spider</name>
    <name type="synonym">Caerostris bankana</name>
    <dbReference type="NCBI Taxonomy" id="172846"/>
    <lineage>
        <taxon>Eukaryota</taxon>
        <taxon>Metazoa</taxon>
        <taxon>Ecdysozoa</taxon>
        <taxon>Arthropoda</taxon>
        <taxon>Chelicerata</taxon>
        <taxon>Arachnida</taxon>
        <taxon>Araneae</taxon>
        <taxon>Araneomorphae</taxon>
        <taxon>Entelegynae</taxon>
        <taxon>Araneoidea</taxon>
        <taxon>Araneidae</taxon>
        <taxon>Caerostris</taxon>
    </lineage>
</organism>
<keyword evidence="2" id="KW-1185">Reference proteome</keyword>
<comment type="caution">
    <text evidence="1">The sequence shown here is derived from an EMBL/GenBank/DDBJ whole genome shotgun (WGS) entry which is preliminary data.</text>
</comment>
<gene>
    <name evidence="1" type="ORF">CEXT_747521</name>
</gene>